<feature type="region of interest" description="Disordered" evidence="1">
    <location>
        <begin position="1"/>
        <end position="26"/>
    </location>
</feature>
<dbReference type="EMBL" id="KZ679126">
    <property type="protein sequence ID" value="PTB81650.1"/>
    <property type="molecule type" value="Genomic_DNA"/>
</dbReference>
<evidence type="ECO:0000313" key="3">
    <source>
        <dbReference type="Proteomes" id="UP000240760"/>
    </source>
</evidence>
<evidence type="ECO:0000256" key="1">
    <source>
        <dbReference type="SAM" id="MobiDB-lite"/>
    </source>
</evidence>
<accession>A0A2T4CJB0</accession>
<gene>
    <name evidence="2" type="ORF">M440DRAFT_1020826</name>
</gene>
<evidence type="ECO:0000313" key="2">
    <source>
        <dbReference type="EMBL" id="PTB81650.1"/>
    </source>
</evidence>
<dbReference type="AlphaFoldDB" id="A0A2T4CJB0"/>
<name>A0A2T4CJB0_TRILO</name>
<keyword evidence="3" id="KW-1185">Reference proteome</keyword>
<dbReference type="Proteomes" id="UP000240760">
    <property type="component" value="Unassembled WGS sequence"/>
</dbReference>
<organism evidence="2 3">
    <name type="scientific">Trichoderma longibrachiatum ATCC 18648</name>
    <dbReference type="NCBI Taxonomy" id="983965"/>
    <lineage>
        <taxon>Eukaryota</taxon>
        <taxon>Fungi</taxon>
        <taxon>Dikarya</taxon>
        <taxon>Ascomycota</taxon>
        <taxon>Pezizomycotina</taxon>
        <taxon>Sordariomycetes</taxon>
        <taxon>Hypocreomycetidae</taxon>
        <taxon>Hypocreales</taxon>
        <taxon>Hypocreaceae</taxon>
        <taxon>Trichoderma</taxon>
    </lineage>
</organism>
<protein>
    <submittedName>
        <fullName evidence="2">Uncharacterized protein</fullName>
    </submittedName>
</protein>
<sequence length="159" mass="17135">MLRMRSKHGSLADNARSASGASWPRGQGSANAFDVGSHSSARSYASTGPLSSLHPLSSIVAMTLHLQESAGPVSGSLSAPRSTGTLFSLTRDTPESRALRYMLQSRLFKRMTFPSKPLSPSFPHLISNPRLTSSPCFSPFVGGISPLTRTWHHHAVHLR</sequence>
<proteinExistence type="predicted"/>
<reference evidence="2 3" key="1">
    <citation type="submission" date="2016-07" db="EMBL/GenBank/DDBJ databases">
        <title>Multiple horizontal gene transfer events from other fungi enriched the ability of initially mycotrophic Trichoderma (Ascomycota) to feed on dead plant biomass.</title>
        <authorList>
            <consortium name="DOE Joint Genome Institute"/>
            <person name="Aerts A."/>
            <person name="Atanasova L."/>
            <person name="Chenthamara K."/>
            <person name="Zhang J."/>
            <person name="Grujic M."/>
            <person name="Henrissat B."/>
            <person name="Kuo A."/>
            <person name="Salamov A."/>
            <person name="Lipzen A."/>
            <person name="Labutti K."/>
            <person name="Barry K."/>
            <person name="Miao Y."/>
            <person name="Rahimi M.J."/>
            <person name="Shen Q."/>
            <person name="Grigoriev I.V."/>
            <person name="Kubicek C.P."/>
            <person name="Druzhinina I.S."/>
        </authorList>
    </citation>
    <scope>NUCLEOTIDE SEQUENCE [LARGE SCALE GENOMIC DNA]</scope>
    <source>
        <strain evidence="2 3">ATCC 18648</strain>
    </source>
</reference>